<gene>
    <name evidence="3" type="ORF">M422DRAFT_786140</name>
</gene>
<dbReference type="HOGENOM" id="CLU_2499327_0_0_1"/>
<feature type="transmembrane region" description="Helical" evidence="1">
    <location>
        <begin position="7"/>
        <end position="29"/>
    </location>
</feature>
<organism evidence="3 4">
    <name type="scientific">Sphaerobolus stellatus (strain SS14)</name>
    <dbReference type="NCBI Taxonomy" id="990650"/>
    <lineage>
        <taxon>Eukaryota</taxon>
        <taxon>Fungi</taxon>
        <taxon>Dikarya</taxon>
        <taxon>Basidiomycota</taxon>
        <taxon>Agaricomycotina</taxon>
        <taxon>Agaricomycetes</taxon>
        <taxon>Phallomycetidae</taxon>
        <taxon>Geastrales</taxon>
        <taxon>Sphaerobolaceae</taxon>
        <taxon>Sphaerobolus</taxon>
    </lineage>
</organism>
<proteinExistence type="predicted"/>
<dbReference type="Proteomes" id="UP000054279">
    <property type="component" value="Unassembled WGS sequence"/>
</dbReference>
<protein>
    <recommendedName>
        <fullName evidence="2">DUF6534 domain-containing protein</fullName>
    </recommendedName>
</protein>
<dbReference type="EMBL" id="KN837639">
    <property type="protein sequence ID" value="KIJ23557.1"/>
    <property type="molecule type" value="Genomic_DNA"/>
</dbReference>
<dbReference type="AlphaFoldDB" id="A0A0C9U394"/>
<feature type="transmembrane region" description="Helical" evidence="1">
    <location>
        <begin position="35"/>
        <end position="57"/>
    </location>
</feature>
<keyword evidence="4" id="KW-1185">Reference proteome</keyword>
<accession>A0A0C9U394</accession>
<keyword evidence="1" id="KW-0812">Transmembrane</keyword>
<dbReference type="Pfam" id="PF20152">
    <property type="entry name" value="DUF6534"/>
    <property type="match status" value="1"/>
</dbReference>
<sequence length="86" mass="9819">MALDKLVLYSLNVGLVTTAIAVLFLITWLVVSHELILWTAFYYPAGEIYVNSILVSLHTRDSLREQMNNRQASRFETLELATFTGR</sequence>
<feature type="domain" description="DUF6534" evidence="2">
    <location>
        <begin position="3"/>
        <end position="62"/>
    </location>
</feature>
<evidence type="ECO:0000313" key="4">
    <source>
        <dbReference type="Proteomes" id="UP000054279"/>
    </source>
</evidence>
<keyword evidence="1" id="KW-0472">Membrane</keyword>
<dbReference type="OrthoDB" id="3206554at2759"/>
<keyword evidence="1" id="KW-1133">Transmembrane helix</keyword>
<evidence type="ECO:0000313" key="3">
    <source>
        <dbReference type="EMBL" id="KIJ23557.1"/>
    </source>
</evidence>
<evidence type="ECO:0000256" key="1">
    <source>
        <dbReference type="SAM" id="Phobius"/>
    </source>
</evidence>
<name>A0A0C9U394_SPHS4</name>
<reference evidence="3 4" key="1">
    <citation type="submission" date="2014-06" db="EMBL/GenBank/DDBJ databases">
        <title>Evolutionary Origins and Diversification of the Mycorrhizal Mutualists.</title>
        <authorList>
            <consortium name="DOE Joint Genome Institute"/>
            <consortium name="Mycorrhizal Genomics Consortium"/>
            <person name="Kohler A."/>
            <person name="Kuo A."/>
            <person name="Nagy L.G."/>
            <person name="Floudas D."/>
            <person name="Copeland A."/>
            <person name="Barry K.W."/>
            <person name="Cichocki N."/>
            <person name="Veneault-Fourrey C."/>
            <person name="LaButti K."/>
            <person name="Lindquist E.A."/>
            <person name="Lipzen A."/>
            <person name="Lundell T."/>
            <person name="Morin E."/>
            <person name="Murat C."/>
            <person name="Riley R."/>
            <person name="Ohm R."/>
            <person name="Sun H."/>
            <person name="Tunlid A."/>
            <person name="Henrissat B."/>
            <person name="Grigoriev I.V."/>
            <person name="Hibbett D.S."/>
            <person name="Martin F."/>
        </authorList>
    </citation>
    <scope>NUCLEOTIDE SEQUENCE [LARGE SCALE GENOMIC DNA]</scope>
    <source>
        <strain evidence="3 4">SS14</strain>
    </source>
</reference>
<dbReference type="InterPro" id="IPR045339">
    <property type="entry name" value="DUF6534"/>
</dbReference>
<evidence type="ECO:0000259" key="2">
    <source>
        <dbReference type="Pfam" id="PF20152"/>
    </source>
</evidence>